<evidence type="ECO:0000256" key="4">
    <source>
        <dbReference type="ARBA" id="ARBA00022927"/>
    </source>
</evidence>
<evidence type="ECO:0000313" key="8">
    <source>
        <dbReference type="EMBL" id="KAK4536630.1"/>
    </source>
</evidence>
<dbReference type="InterPro" id="IPR022775">
    <property type="entry name" value="AP_mu_sigma_su"/>
</dbReference>
<organism evidence="8 9">
    <name type="scientific">Cyanidium caldarium</name>
    <name type="common">Red alga</name>
    <dbReference type="NCBI Taxonomy" id="2771"/>
    <lineage>
        <taxon>Eukaryota</taxon>
        <taxon>Rhodophyta</taxon>
        <taxon>Bangiophyceae</taxon>
        <taxon>Cyanidiales</taxon>
        <taxon>Cyanidiaceae</taxon>
        <taxon>Cyanidium</taxon>
    </lineage>
</organism>
<reference evidence="8 9" key="1">
    <citation type="submission" date="2022-07" db="EMBL/GenBank/DDBJ databases">
        <title>Genome-wide signatures of adaptation to extreme environments.</title>
        <authorList>
            <person name="Cho C.H."/>
            <person name="Yoon H.S."/>
        </authorList>
    </citation>
    <scope>NUCLEOTIDE SEQUENCE [LARGE SCALE GENOMIC DNA]</scope>
    <source>
        <strain evidence="8 9">DBV 063 E5</strain>
    </source>
</reference>
<gene>
    <name evidence="8" type="ORF">CDCA_CDCA09G2655</name>
</gene>
<evidence type="ECO:0000256" key="5">
    <source>
        <dbReference type="ARBA" id="ARBA00023136"/>
    </source>
</evidence>
<feature type="domain" description="AP complex mu/sigma subunit" evidence="7">
    <location>
        <begin position="1"/>
        <end position="174"/>
    </location>
</feature>
<dbReference type="SUPFAM" id="SSF64356">
    <property type="entry name" value="SNARE-like"/>
    <property type="match status" value="1"/>
</dbReference>
<comment type="similarity">
    <text evidence="2 6">Belongs to the adaptor complexes small subunit family.</text>
</comment>
<proteinExistence type="inferred from homology"/>
<name>A0AAV9IWD7_CYACA</name>
<dbReference type="GO" id="GO:0012505">
    <property type="term" value="C:endomembrane system"/>
    <property type="evidence" value="ECO:0007669"/>
    <property type="project" value="UniProtKB-SubCell"/>
</dbReference>
<evidence type="ECO:0000256" key="6">
    <source>
        <dbReference type="PIRNR" id="PIRNR015588"/>
    </source>
</evidence>
<keyword evidence="4 6" id="KW-0653">Protein transport</keyword>
<dbReference type="InterPro" id="IPR016635">
    <property type="entry name" value="AP_complex_ssu"/>
</dbReference>
<dbReference type="Pfam" id="PF01217">
    <property type="entry name" value="Clat_adaptor_s"/>
    <property type="match status" value="1"/>
</dbReference>
<comment type="subcellular location">
    <subcellularLocation>
        <location evidence="1">Endomembrane system</location>
    </subcellularLocation>
</comment>
<dbReference type="GO" id="GO:0006886">
    <property type="term" value="P:intracellular protein transport"/>
    <property type="evidence" value="ECO:0007669"/>
    <property type="project" value="UniProtKB-UniRule"/>
</dbReference>
<evidence type="ECO:0000259" key="7">
    <source>
        <dbReference type="Pfam" id="PF01217"/>
    </source>
</evidence>
<dbReference type="PANTHER" id="PTHR11753">
    <property type="entry name" value="ADAPTOR COMPLEXES SMALL SUBUNIT FAMILY"/>
    <property type="match status" value="1"/>
</dbReference>
<evidence type="ECO:0000256" key="3">
    <source>
        <dbReference type="ARBA" id="ARBA00022448"/>
    </source>
</evidence>
<comment type="caution">
    <text evidence="8">The sequence shown here is derived from an EMBL/GenBank/DDBJ whole genome shotgun (WGS) entry which is preliminary data.</text>
</comment>
<evidence type="ECO:0000256" key="2">
    <source>
        <dbReference type="ARBA" id="ARBA00006972"/>
    </source>
</evidence>
<keyword evidence="3 6" id="KW-0813">Transport</keyword>
<dbReference type="PIRSF" id="PIRSF015588">
    <property type="entry name" value="AP_complex_sigma"/>
    <property type="match status" value="1"/>
</dbReference>
<evidence type="ECO:0000256" key="1">
    <source>
        <dbReference type="ARBA" id="ARBA00004308"/>
    </source>
</evidence>
<evidence type="ECO:0000313" key="9">
    <source>
        <dbReference type="Proteomes" id="UP001301350"/>
    </source>
</evidence>
<dbReference type="InterPro" id="IPR011012">
    <property type="entry name" value="Longin-like_dom_sf"/>
</dbReference>
<keyword evidence="5 6" id="KW-0472">Membrane</keyword>
<protein>
    <recommendedName>
        <fullName evidence="6">AP complex subunit sigma</fullName>
    </recommendedName>
</protein>
<dbReference type="Gene3D" id="3.30.450.60">
    <property type="match status" value="1"/>
</dbReference>
<accession>A0AAV9IWD7</accession>
<dbReference type="Proteomes" id="UP001301350">
    <property type="component" value="Unassembled WGS sequence"/>
</dbReference>
<keyword evidence="9" id="KW-1185">Reference proteome</keyword>
<dbReference type="EMBL" id="JANCYW010000009">
    <property type="protein sequence ID" value="KAK4536630.1"/>
    <property type="molecule type" value="Genomic_DNA"/>
</dbReference>
<dbReference type="AlphaFoldDB" id="A0AAV9IWD7"/>
<sequence>MIKFLLMMSRHGKLRLAKWFDSYTERERQKILRDVATLVLAREPSWSNRVDYPGLPEGIGNGSGSGRLANTPSVVSLGAAPRARLVYKRYASLFIIACLDGACADAGMNELLAMDTIHQYVETLDRYFGNVCELDLIFNFPNAYYILDDMLTAGEFAESSREVVLRSVEASDRMAGQERDDKPRA</sequence>